<dbReference type="Proteomes" id="UP000462055">
    <property type="component" value="Unassembled WGS sequence"/>
</dbReference>
<organism evidence="4 5">
    <name type="scientific">Actinomadura physcomitrii</name>
    <dbReference type="NCBI Taxonomy" id="2650748"/>
    <lineage>
        <taxon>Bacteria</taxon>
        <taxon>Bacillati</taxon>
        <taxon>Actinomycetota</taxon>
        <taxon>Actinomycetes</taxon>
        <taxon>Streptosporangiales</taxon>
        <taxon>Thermomonosporaceae</taxon>
        <taxon>Actinomadura</taxon>
    </lineage>
</organism>
<proteinExistence type="predicted"/>
<keyword evidence="5" id="KW-1185">Reference proteome</keyword>
<evidence type="ECO:0000313" key="4">
    <source>
        <dbReference type="EMBL" id="MWA06514.1"/>
    </source>
</evidence>
<dbReference type="GO" id="GO:0000150">
    <property type="term" value="F:DNA strand exchange activity"/>
    <property type="evidence" value="ECO:0007669"/>
    <property type="project" value="InterPro"/>
</dbReference>
<dbReference type="Pfam" id="PF07508">
    <property type="entry name" value="Recombinase"/>
    <property type="match status" value="1"/>
</dbReference>
<dbReference type="GO" id="GO:0003677">
    <property type="term" value="F:DNA binding"/>
    <property type="evidence" value="ECO:0007669"/>
    <property type="project" value="UniProtKB-KW"/>
</dbReference>
<dbReference type="InterPro" id="IPR050639">
    <property type="entry name" value="SSR_resolvase"/>
</dbReference>
<reference evidence="4" key="1">
    <citation type="submission" date="2019-12" db="EMBL/GenBank/DDBJ databases">
        <title>Actinomadura physcomitrii sp. nov., a novel actinomycete isolated from moss [Physcomitrium sphaericum (Ludw) Fuernr].</title>
        <authorList>
            <person name="Zhuang X."/>
        </authorList>
    </citation>
    <scope>NUCLEOTIDE SEQUENCE [LARGE SCALE GENOMIC DNA]</scope>
    <source>
        <strain evidence="4">LD22</strain>
    </source>
</reference>
<name>A0A6I4MRA6_9ACTN</name>
<gene>
    <name evidence="4" type="ORF">F8568_040435</name>
</gene>
<evidence type="ECO:0000256" key="2">
    <source>
        <dbReference type="ARBA" id="ARBA00023172"/>
    </source>
</evidence>
<dbReference type="PANTHER" id="PTHR30461">
    <property type="entry name" value="DNA-INVERTASE FROM LAMBDOID PROPHAGE"/>
    <property type="match status" value="1"/>
</dbReference>
<accession>A0A6I4MRA6</accession>
<feature type="domain" description="Recombinase" evidence="3">
    <location>
        <begin position="50"/>
        <end position="198"/>
    </location>
</feature>
<protein>
    <recommendedName>
        <fullName evidence="3">Recombinase domain-containing protein</fullName>
    </recommendedName>
</protein>
<dbReference type="InterPro" id="IPR025827">
    <property type="entry name" value="Zn_ribbon_recom_dom"/>
</dbReference>
<dbReference type="AlphaFoldDB" id="A0A6I4MRA6"/>
<dbReference type="InterPro" id="IPR038109">
    <property type="entry name" value="DNA_bind_recomb_sf"/>
</dbReference>
<keyword evidence="1" id="KW-0238">DNA-binding</keyword>
<evidence type="ECO:0000256" key="1">
    <source>
        <dbReference type="ARBA" id="ARBA00023125"/>
    </source>
</evidence>
<dbReference type="PROSITE" id="PS51737">
    <property type="entry name" value="RECOMBINASE_DNA_BIND"/>
    <property type="match status" value="1"/>
</dbReference>
<dbReference type="EMBL" id="WBMS02000052">
    <property type="protein sequence ID" value="MWA06514.1"/>
    <property type="molecule type" value="Genomic_DNA"/>
</dbReference>
<sequence length="390" mass="44303">MRPDGKRATQVLTRRVKQSVSEWYVLELLEKSWGGLEAHTEQGYNVGKPPYGYVAAKMPHPVPARRAEGACKHRLRPDPVRGPVVTQLFAWRVAERLGCKALAERLNEDLDRYPPPMPVDPTRAVGHWTQSSVREILTNPKHTGYMVWNRRATTSGRGRANPPEAWVWSSEPTHEPLVTKDCFIEAQKVAAVRWSSRNADGVSSHPNAKRTYSLRSFVFCAWCGRRMNGKASRGTVYYVCSPPKGCAPEGHPNTIRVREDLIIDELSDFLTDNVFDPHRPRNPDPEPAEAVVRIRSTELTGDRDLLVPQRAVVDQHQPVHPQPGLLAAPPSRRIELLLVPDGHRRRLFESLRMKIDFEWRTRTCHFQITLTRAVELRREATQGRSGRAGR</sequence>
<dbReference type="InterPro" id="IPR011109">
    <property type="entry name" value="DNA_bind_recombinase_dom"/>
</dbReference>
<dbReference type="Gene3D" id="3.90.1750.20">
    <property type="entry name" value="Putative Large Serine Recombinase, Chain B, Domain 2"/>
    <property type="match status" value="1"/>
</dbReference>
<comment type="caution">
    <text evidence="4">The sequence shown here is derived from an EMBL/GenBank/DDBJ whole genome shotgun (WGS) entry which is preliminary data.</text>
</comment>
<evidence type="ECO:0000313" key="5">
    <source>
        <dbReference type="Proteomes" id="UP000462055"/>
    </source>
</evidence>
<dbReference type="PANTHER" id="PTHR30461:SF2">
    <property type="entry name" value="SERINE RECOMBINASE PINE-RELATED"/>
    <property type="match status" value="1"/>
</dbReference>
<evidence type="ECO:0000259" key="3">
    <source>
        <dbReference type="PROSITE" id="PS51737"/>
    </source>
</evidence>
<keyword evidence="2" id="KW-0233">DNA recombination</keyword>
<dbReference type="Pfam" id="PF13408">
    <property type="entry name" value="Zn_ribbon_recom"/>
    <property type="match status" value="1"/>
</dbReference>